<dbReference type="Proteomes" id="UP000433104">
    <property type="component" value="Unassembled WGS sequence"/>
</dbReference>
<dbReference type="Pfam" id="PF07238">
    <property type="entry name" value="PilZ"/>
    <property type="match status" value="2"/>
</dbReference>
<keyword evidence="4" id="KW-1185">Reference proteome</keyword>
<sequence>MEFQQTRAVVEEAETQSGADQRGAQRYTSMIRAAKLVCAQGEFVCVIRDVSRTGISVKTFHALPENHAMSLELQNGDTFELVLVRHDDNQASFRFKTPITLERLLKEDWNFPKRQLRLGILIPVQLMTLAGRSEAIISNLSQQGARLESETLFAIDQKVTIQTPALPDIRATIRWRRDANYGCVFETNFALKEFAHLAATLQCPMLMEEQRRQA</sequence>
<comment type="caution">
    <text evidence="3">The sequence shown here is derived from an EMBL/GenBank/DDBJ whole genome shotgun (WGS) entry which is preliminary data.</text>
</comment>
<dbReference type="SUPFAM" id="SSF141371">
    <property type="entry name" value="PilZ domain-like"/>
    <property type="match status" value="2"/>
</dbReference>
<dbReference type="OrthoDB" id="7929489at2"/>
<evidence type="ECO:0000313" key="3">
    <source>
        <dbReference type="EMBL" id="MXO86071.1"/>
    </source>
</evidence>
<feature type="region of interest" description="Disordered" evidence="1">
    <location>
        <begin position="1"/>
        <end position="22"/>
    </location>
</feature>
<dbReference type="AlphaFoldDB" id="A0A844ZBZ3"/>
<evidence type="ECO:0000259" key="2">
    <source>
        <dbReference type="Pfam" id="PF07238"/>
    </source>
</evidence>
<dbReference type="EMBL" id="WTYW01000002">
    <property type="protein sequence ID" value="MXO86071.1"/>
    <property type="molecule type" value="Genomic_DNA"/>
</dbReference>
<proteinExistence type="predicted"/>
<gene>
    <name evidence="3" type="ORF">GRI38_08525</name>
</gene>
<organism evidence="3 4">
    <name type="scientific">Parapontixanthobacter aurantiacus</name>
    <dbReference type="NCBI Taxonomy" id="1463599"/>
    <lineage>
        <taxon>Bacteria</taxon>
        <taxon>Pseudomonadati</taxon>
        <taxon>Pseudomonadota</taxon>
        <taxon>Alphaproteobacteria</taxon>
        <taxon>Sphingomonadales</taxon>
        <taxon>Erythrobacteraceae</taxon>
        <taxon>Parapontixanthobacter</taxon>
    </lineage>
</organism>
<dbReference type="GO" id="GO:0035438">
    <property type="term" value="F:cyclic-di-GMP binding"/>
    <property type="evidence" value="ECO:0007669"/>
    <property type="project" value="InterPro"/>
</dbReference>
<evidence type="ECO:0000256" key="1">
    <source>
        <dbReference type="SAM" id="MobiDB-lite"/>
    </source>
</evidence>
<feature type="domain" description="PilZ" evidence="2">
    <location>
        <begin position="115"/>
        <end position="198"/>
    </location>
</feature>
<dbReference type="InterPro" id="IPR009875">
    <property type="entry name" value="PilZ_domain"/>
</dbReference>
<feature type="domain" description="PilZ" evidence="2">
    <location>
        <begin position="21"/>
        <end position="102"/>
    </location>
</feature>
<reference evidence="3 4" key="1">
    <citation type="submission" date="2019-12" db="EMBL/GenBank/DDBJ databases">
        <title>Genomic-based taxomic classification of the family Erythrobacteraceae.</title>
        <authorList>
            <person name="Xu L."/>
        </authorList>
    </citation>
    <scope>NUCLEOTIDE SEQUENCE [LARGE SCALE GENOMIC DNA]</scope>
    <source>
        <strain evidence="3 4">MCCC 1A09962</strain>
    </source>
</reference>
<evidence type="ECO:0000313" key="4">
    <source>
        <dbReference type="Proteomes" id="UP000433104"/>
    </source>
</evidence>
<accession>A0A844ZBZ3</accession>
<protein>
    <submittedName>
        <fullName evidence="3">PilZ domain-containing protein</fullName>
    </submittedName>
</protein>
<dbReference type="RefSeq" id="WP_160682614.1">
    <property type="nucleotide sequence ID" value="NZ_WTYW01000002.1"/>
</dbReference>
<name>A0A844ZBZ3_9SPHN</name>